<dbReference type="EMBL" id="JALLAZ020000385">
    <property type="protein sequence ID" value="KAL3796536.1"/>
    <property type="molecule type" value="Genomic_DNA"/>
</dbReference>
<organism evidence="2 3">
    <name type="scientific">Stephanodiscus triporus</name>
    <dbReference type="NCBI Taxonomy" id="2934178"/>
    <lineage>
        <taxon>Eukaryota</taxon>
        <taxon>Sar</taxon>
        <taxon>Stramenopiles</taxon>
        <taxon>Ochrophyta</taxon>
        <taxon>Bacillariophyta</taxon>
        <taxon>Coscinodiscophyceae</taxon>
        <taxon>Thalassiosirophycidae</taxon>
        <taxon>Stephanodiscales</taxon>
        <taxon>Stephanodiscaceae</taxon>
        <taxon>Stephanodiscus</taxon>
    </lineage>
</organism>
<dbReference type="Proteomes" id="UP001530315">
    <property type="component" value="Unassembled WGS sequence"/>
</dbReference>
<sequence>MSQQSKEYSSDNPIHGGESSDDASAQAETPDRSLQHQIQSDDLIVQILARLDGPSYFQALQQDARSITEKFLAPIHFPWHSRAKLPLKIVKTIPRDIDDLHVITHCQDEFHAPFGDFLGPFGFGRYENGQSKGNYSSTAPVETAFNPDIEAFASARRSHDPGAIELNVRIPLASIDAVVPKAEYAHAQAPDATRIAEVSKKSLSRLSHLPFNWQKKDRYSHSTYQRVHHPASAKPTVRFNDGNIESMELAKVRSRSSAQIALAKSCMRKWRISMKIGGVSSRSTLFPSSYMKLIDPKDDQVLEHSRTVVRPMLCIAVLPQSVQSGLTVSLEKALELDNNGLARSLGSYDCRFTDALLNAKRDVSNRVKRIEVGRTRLVWSNLPGDEPFVPSTRNRVHFNSLITGRRIDASKCKRPLAVKVGVRLNGRLIMEEAIEDLPSATNGNARKRKNSLRQAESEGLAPKPSMECPESRTDAEIDEALRISTPFWHQGDRPPQNESVVYLEMGARSLYDSNIDRNNIIASLLKCSPKKSAKKKLKQSASNDTLSEKAMHMAFGGDQVIKKSIPPRVACVPLEDGLMRTVCLNAGNMAGSSVHLILRGLAEKESKRRCSVCWSDDGSGKEGVQQCAQCHLLAHGSCCFDKGEFSSQHFDPRQEMIQATNHPNGKIKDSTERSDAFAEQWICAVCCNYTNTKPRRNPQMPSRFVDGETHTVSNRLGDNGVANRSANVPGPRCFLCPHRGGAMSLLTPSQSSDHNGQKWVHEVCRVWCCRDVSDDSNKKENSSLFPWHSYVSPLVNVCALCGTGGMSDNKPIPCNGGLTKCAARGCLVAFHPMCALLASKVLASNAGTNDETATKKSVRARNTRRTDHTEGEIKTDDKEMIAADQKLCLEYTLQLMQLSKAERAGKADNTVIPIAFCGIHNPRRDDSSFGFLP</sequence>
<dbReference type="AlphaFoldDB" id="A0ABD3QAB4"/>
<evidence type="ECO:0000256" key="1">
    <source>
        <dbReference type="SAM" id="MobiDB-lite"/>
    </source>
</evidence>
<dbReference type="Pfam" id="PF13832">
    <property type="entry name" value="zf-HC5HC2H_2"/>
    <property type="match status" value="1"/>
</dbReference>
<protein>
    <recommendedName>
        <fullName evidence="4">PHD-type domain-containing protein</fullName>
    </recommendedName>
</protein>
<accession>A0ABD3QAB4</accession>
<feature type="region of interest" description="Disordered" evidence="1">
    <location>
        <begin position="1"/>
        <end position="36"/>
    </location>
</feature>
<evidence type="ECO:0000313" key="3">
    <source>
        <dbReference type="Proteomes" id="UP001530315"/>
    </source>
</evidence>
<dbReference type="InterPro" id="IPR013083">
    <property type="entry name" value="Znf_RING/FYVE/PHD"/>
</dbReference>
<dbReference type="Gene3D" id="3.30.40.10">
    <property type="entry name" value="Zinc/RING finger domain, C3HC4 (zinc finger)"/>
    <property type="match status" value="1"/>
</dbReference>
<evidence type="ECO:0000313" key="2">
    <source>
        <dbReference type="EMBL" id="KAL3796536.1"/>
    </source>
</evidence>
<proteinExistence type="predicted"/>
<feature type="compositionally biased region" description="Polar residues" evidence="1">
    <location>
        <begin position="1"/>
        <end position="12"/>
    </location>
</feature>
<comment type="caution">
    <text evidence="2">The sequence shown here is derived from an EMBL/GenBank/DDBJ whole genome shotgun (WGS) entry which is preliminary data.</text>
</comment>
<keyword evidence="3" id="KW-1185">Reference proteome</keyword>
<reference evidence="2 3" key="1">
    <citation type="submission" date="2024-10" db="EMBL/GenBank/DDBJ databases">
        <title>Updated reference genomes for cyclostephanoid diatoms.</title>
        <authorList>
            <person name="Roberts W.R."/>
            <person name="Alverson A.J."/>
        </authorList>
    </citation>
    <scope>NUCLEOTIDE SEQUENCE [LARGE SCALE GENOMIC DNA]</scope>
    <source>
        <strain evidence="2 3">AJA276-08</strain>
    </source>
</reference>
<gene>
    <name evidence="2" type="ORF">ACHAW5_004438</name>
</gene>
<feature type="compositionally biased region" description="Basic and acidic residues" evidence="1">
    <location>
        <begin position="864"/>
        <end position="876"/>
    </location>
</feature>
<evidence type="ECO:0008006" key="4">
    <source>
        <dbReference type="Google" id="ProtNLM"/>
    </source>
</evidence>
<feature type="region of interest" description="Disordered" evidence="1">
    <location>
        <begin position="440"/>
        <end position="471"/>
    </location>
</feature>
<feature type="region of interest" description="Disordered" evidence="1">
    <location>
        <begin position="848"/>
        <end position="876"/>
    </location>
</feature>
<name>A0ABD3QAB4_9STRA</name>